<dbReference type="EMBL" id="MU266573">
    <property type="protein sequence ID" value="KAH7920545.1"/>
    <property type="molecule type" value="Genomic_DNA"/>
</dbReference>
<evidence type="ECO:0000313" key="1">
    <source>
        <dbReference type="EMBL" id="KAH7920545.1"/>
    </source>
</evidence>
<dbReference type="Proteomes" id="UP000790709">
    <property type="component" value="Unassembled WGS sequence"/>
</dbReference>
<organism evidence="1 2">
    <name type="scientific">Leucogyrophana mollusca</name>
    <dbReference type="NCBI Taxonomy" id="85980"/>
    <lineage>
        <taxon>Eukaryota</taxon>
        <taxon>Fungi</taxon>
        <taxon>Dikarya</taxon>
        <taxon>Basidiomycota</taxon>
        <taxon>Agaricomycotina</taxon>
        <taxon>Agaricomycetes</taxon>
        <taxon>Agaricomycetidae</taxon>
        <taxon>Boletales</taxon>
        <taxon>Boletales incertae sedis</taxon>
        <taxon>Leucogyrophana</taxon>
    </lineage>
</organism>
<comment type="caution">
    <text evidence="1">The sequence shown here is derived from an EMBL/GenBank/DDBJ whole genome shotgun (WGS) entry which is preliminary data.</text>
</comment>
<reference evidence="1" key="1">
    <citation type="journal article" date="2021" name="New Phytol.">
        <title>Evolutionary innovations through gain and loss of genes in the ectomycorrhizal Boletales.</title>
        <authorList>
            <person name="Wu G."/>
            <person name="Miyauchi S."/>
            <person name="Morin E."/>
            <person name="Kuo A."/>
            <person name="Drula E."/>
            <person name="Varga T."/>
            <person name="Kohler A."/>
            <person name="Feng B."/>
            <person name="Cao Y."/>
            <person name="Lipzen A."/>
            <person name="Daum C."/>
            <person name="Hundley H."/>
            <person name="Pangilinan J."/>
            <person name="Johnson J."/>
            <person name="Barry K."/>
            <person name="LaButti K."/>
            <person name="Ng V."/>
            <person name="Ahrendt S."/>
            <person name="Min B."/>
            <person name="Choi I.G."/>
            <person name="Park H."/>
            <person name="Plett J.M."/>
            <person name="Magnuson J."/>
            <person name="Spatafora J.W."/>
            <person name="Nagy L.G."/>
            <person name="Henrissat B."/>
            <person name="Grigoriev I.V."/>
            <person name="Yang Z.L."/>
            <person name="Xu J."/>
            <person name="Martin F.M."/>
        </authorList>
    </citation>
    <scope>NUCLEOTIDE SEQUENCE</scope>
    <source>
        <strain evidence="1">KUC20120723A-06</strain>
    </source>
</reference>
<sequence>MISQSSSTPPPHRPGCESPAHVNRGEAGVVEHRSHAESKPVTIGSSATYARYVIGDHKMPESFAKLLLSNLDMDFEVTPRFAQESHAASCILVEALDKERTSLEEKRAHFNKMADIMSRRITDLDEARSKAREAVDVTLNLVKEAESNGVGKTLLIIE</sequence>
<evidence type="ECO:0000313" key="2">
    <source>
        <dbReference type="Proteomes" id="UP000790709"/>
    </source>
</evidence>
<proteinExistence type="predicted"/>
<keyword evidence="2" id="KW-1185">Reference proteome</keyword>
<name>A0ACB8B4H3_9AGAM</name>
<accession>A0ACB8B4H3</accession>
<protein>
    <submittedName>
        <fullName evidence="1">Uncharacterized protein</fullName>
    </submittedName>
</protein>
<gene>
    <name evidence="1" type="ORF">BV22DRAFT_1132990</name>
</gene>